<dbReference type="Gene3D" id="3.30.450.40">
    <property type="match status" value="1"/>
</dbReference>
<evidence type="ECO:0000313" key="3">
    <source>
        <dbReference type="Proteomes" id="UP000195913"/>
    </source>
</evidence>
<name>A0A1R4FTP3_9MICC</name>
<dbReference type="InterPro" id="IPR003018">
    <property type="entry name" value="GAF"/>
</dbReference>
<reference evidence="2 3" key="1">
    <citation type="submission" date="2017-02" db="EMBL/GenBank/DDBJ databases">
        <authorList>
            <person name="Peterson S.W."/>
        </authorList>
    </citation>
    <scope>NUCLEOTIDE SEQUENCE [LARGE SCALE GENOMIC DNA]</scope>
    <source>
        <strain evidence="2 3">B Ar 00.02</strain>
    </source>
</reference>
<keyword evidence="3" id="KW-1185">Reference proteome</keyword>
<evidence type="ECO:0000313" key="2">
    <source>
        <dbReference type="EMBL" id="SJM59102.1"/>
    </source>
</evidence>
<evidence type="ECO:0000259" key="1">
    <source>
        <dbReference type="Pfam" id="PF01590"/>
    </source>
</evidence>
<dbReference type="InterPro" id="IPR029016">
    <property type="entry name" value="GAF-like_dom_sf"/>
</dbReference>
<dbReference type="EMBL" id="FUHW01000022">
    <property type="protein sequence ID" value="SJM59102.1"/>
    <property type="molecule type" value="Genomic_DNA"/>
</dbReference>
<gene>
    <name evidence="2" type="ORF">FM101_05685</name>
</gene>
<accession>A0A1R4FTP3</accession>
<proteinExistence type="predicted"/>
<organism evidence="2 3">
    <name type="scientific">Arthrobacter rhombi</name>
    <dbReference type="NCBI Taxonomy" id="71253"/>
    <lineage>
        <taxon>Bacteria</taxon>
        <taxon>Bacillati</taxon>
        <taxon>Actinomycetota</taxon>
        <taxon>Actinomycetes</taxon>
        <taxon>Micrococcales</taxon>
        <taxon>Micrococcaceae</taxon>
        <taxon>Arthrobacter</taxon>
    </lineage>
</organism>
<dbReference type="Pfam" id="PF01590">
    <property type="entry name" value="GAF"/>
    <property type="match status" value="1"/>
</dbReference>
<sequence length="396" mass="42153">MRPVVHDSWIRSLDFHGDPAGAVARNGLSDPQLADVRRRHPLVSLMPVFDRLLVQPAKDTGLLVAVGDDAGHLLWVEGDTSVRHAAERMDFVPGADWSERSVGTSAPGTALVTGVGVQVSGAEHFSPEAHRWSCSAVPIHCPLTGRLLGVVDLTGHDDAVASHSLALLRAAVAAAEAQLHVEALKGAARGRSLTVPVTRTSARLRVLGPEAGTLDGAVPSRMLGGRHAEILALLGWNRGGLDAAELAELLFGDAGQQVSVRAEMARLRKAMGSDGSRIGLDSRPYRIGPTVTMDARDVLRHLGAGRHREALTAYTGPVLPRSEAPGVVDIRLEVSGALRESMLSDAEPDTLVDYLELPEASADIEGLRTALQILPARSPRRSVVVARLQRLESELR</sequence>
<dbReference type="AlphaFoldDB" id="A0A1R4FTP3"/>
<dbReference type="Proteomes" id="UP000195913">
    <property type="component" value="Unassembled WGS sequence"/>
</dbReference>
<protein>
    <submittedName>
        <fullName evidence="2">GAF domain-containing protein / Signal transduction response regulator</fullName>
    </submittedName>
</protein>
<feature type="domain" description="GAF" evidence="1">
    <location>
        <begin position="84"/>
        <end position="178"/>
    </location>
</feature>